<proteinExistence type="predicted"/>
<dbReference type="EMBL" id="QJNU01000337">
    <property type="protein sequence ID" value="RYP01930.1"/>
    <property type="molecule type" value="Genomic_DNA"/>
</dbReference>
<evidence type="ECO:0000313" key="2">
    <source>
        <dbReference type="Proteomes" id="UP000293360"/>
    </source>
</evidence>
<protein>
    <submittedName>
        <fullName evidence="1">Uncharacterized protein</fullName>
    </submittedName>
</protein>
<comment type="caution">
    <text evidence="1">The sequence shown here is derived from an EMBL/GenBank/DDBJ whole genome shotgun (WGS) entry which is preliminary data.</text>
</comment>
<sequence>MSPQTQLQHPNTEICSDPAPIMRAFIDIPDPDNFFMVLQAARDILERPAKSGKSGEAVLKVVLSRRPVSLDVPRCDSKHWAEFRNACGGERLLEVQRNFDSVKDNEASGALALANKDATLKMLKPLPRTIDWARPAWVSALPPHMQPFFSYPDDDASSNGHTPSSTKRLIEEDSDIYIRLSALRLIDFLDSHNIPRECYRLYSDPTSLGKINVTIRHCQHKEDHTFGFNKLEIEDYKTAYAEYHKEHIWATEADHVGQMERPKLKGDPSPELRIRLRAVCEKYIQRMTWQLGIKNSENYLYGFDSMIDEDLATAPAFATSRILVGGPFTEAFEYVKKVSGRHNIYGMGGSIYADGRSNLLDNPFNFQVDLCSAADLANLASQKESTVRLYLLPTECGKDRYTVLQEEAKLSLEKISPQAGLLLDQYHEGKFPYPVFDYFEMAF</sequence>
<dbReference type="OrthoDB" id="2828454at2759"/>
<keyword evidence="2" id="KW-1185">Reference proteome</keyword>
<accession>A0A4Q4T9C2</accession>
<name>A0A4Q4T9C2_9PEZI</name>
<dbReference type="AlphaFoldDB" id="A0A4Q4T9C2"/>
<gene>
    <name evidence="1" type="ORF">DL764_006025</name>
</gene>
<evidence type="ECO:0000313" key="1">
    <source>
        <dbReference type="EMBL" id="RYP01930.1"/>
    </source>
</evidence>
<reference evidence="1 2" key="1">
    <citation type="submission" date="2018-06" db="EMBL/GenBank/DDBJ databases">
        <title>Complete Genomes of Monosporascus.</title>
        <authorList>
            <person name="Robinson A.J."/>
            <person name="Natvig D.O."/>
        </authorList>
    </citation>
    <scope>NUCLEOTIDE SEQUENCE [LARGE SCALE GENOMIC DNA]</scope>
    <source>
        <strain evidence="1 2">CBS 110550</strain>
    </source>
</reference>
<dbReference type="Proteomes" id="UP000293360">
    <property type="component" value="Unassembled WGS sequence"/>
</dbReference>
<organism evidence="1 2">
    <name type="scientific">Monosporascus ibericus</name>
    <dbReference type="NCBI Taxonomy" id="155417"/>
    <lineage>
        <taxon>Eukaryota</taxon>
        <taxon>Fungi</taxon>
        <taxon>Dikarya</taxon>
        <taxon>Ascomycota</taxon>
        <taxon>Pezizomycotina</taxon>
        <taxon>Sordariomycetes</taxon>
        <taxon>Xylariomycetidae</taxon>
        <taxon>Xylariales</taxon>
        <taxon>Xylariales incertae sedis</taxon>
        <taxon>Monosporascus</taxon>
    </lineage>
</organism>